<keyword evidence="3" id="KW-1185">Reference proteome</keyword>
<accession>A0A401U967</accession>
<evidence type="ECO:0000313" key="3">
    <source>
        <dbReference type="Proteomes" id="UP000288227"/>
    </source>
</evidence>
<dbReference type="OrthoDB" id="980698at2"/>
<feature type="signal peptide" evidence="1">
    <location>
        <begin position="1"/>
        <end position="18"/>
    </location>
</feature>
<dbReference type="RefSeq" id="WP_127122091.1">
    <property type="nucleotide sequence ID" value="NZ_BHXQ01000003.1"/>
</dbReference>
<dbReference type="Proteomes" id="UP000288227">
    <property type="component" value="Unassembled WGS sequence"/>
</dbReference>
<dbReference type="AlphaFoldDB" id="A0A401U967"/>
<name>A0A401U967_9BACT</name>
<comment type="caution">
    <text evidence="2">The sequence shown here is derived from an EMBL/GenBank/DDBJ whole genome shotgun (WGS) entry which is preliminary data.</text>
</comment>
<protein>
    <submittedName>
        <fullName evidence="2">Uncharacterized protein</fullName>
    </submittedName>
</protein>
<gene>
    <name evidence="2" type="ORF">SanaruYs_16500</name>
</gene>
<organism evidence="2 3">
    <name type="scientific">Chryseotalea sanaruensis</name>
    <dbReference type="NCBI Taxonomy" id="2482724"/>
    <lineage>
        <taxon>Bacteria</taxon>
        <taxon>Pseudomonadati</taxon>
        <taxon>Bacteroidota</taxon>
        <taxon>Cytophagia</taxon>
        <taxon>Cytophagales</taxon>
        <taxon>Chryseotaleaceae</taxon>
        <taxon>Chryseotalea</taxon>
    </lineage>
</organism>
<reference evidence="2 3" key="1">
    <citation type="submission" date="2018-11" db="EMBL/GenBank/DDBJ databases">
        <title>Chryseotalea sanarue gen. nov., sp., nov., a member of the family Cytophagaceae, isolated from a brackish lake in Hamamatsu Japan.</title>
        <authorList>
            <person name="Maejima Y."/>
            <person name="Iino T."/>
            <person name="Muraguchi Y."/>
            <person name="Fukuda K."/>
            <person name="Ohkuma M."/>
            <person name="Moriuchi R."/>
            <person name="Dohra H."/>
            <person name="Kimbara K."/>
            <person name="Shintani M."/>
        </authorList>
    </citation>
    <scope>NUCLEOTIDE SEQUENCE [LARGE SCALE GENOMIC DNA]</scope>
    <source>
        <strain evidence="2 3">Ys</strain>
    </source>
</reference>
<sequence length="92" mass="10569">MKKIITIVLLACVMVATGFTSRQSNTEFVCQKVLKAKNECHYNFLVDGGKFRYVDIGCRRKKDDVIKKVMDGEIPLAKDWKIECPMPKKEDL</sequence>
<evidence type="ECO:0000313" key="2">
    <source>
        <dbReference type="EMBL" id="GCC51425.1"/>
    </source>
</evidence>
<dbReference type="EMBL" id="BHXQ01000003">
    <property type="protein sequence ID" value="GCC51425.1"/>
    <property type="molecule type" value="Genomic_DNA"/>
</dbReference>
<feature type="chain" id="PRO_5019180876" evidence="1">
    <location>
        <begin position="19"/>
        <end position="92"/>
    </location>
</feature>
<proteinExistence type="predicted"/>
<evidence type="ECO:0000256" key="1">
    <source>
        <dbReference type="SAM" id="SignalP"/>
    </source>
</evidence>
<keyword evidence="1" id="KW-0732">Signal</keyword>